<accession>A0ABQ0CBY9</accession>
<reference evidence="3 4" key="2">
    <citation type="submission" date="2024-09" db="EMBL/GenBank/DDBJ databases">
        <title>Draft genome sequence of Candidatus Magnetaquicoccaceae bacterium FCR-1.</title>
        <authorList>
            <person name="Shimoshige H."/>
            <person name="Shimamura S."/>
            <person name="Taoka A."/>
            <person name="Kobayashi H."/>
            <person name="Maekawa T."/>
        </authorList>
    </citation>
    <scope>NUCLEOTIDE SEQUENCE [LARGE SCALE GENOMIC DNA]</scope>
    <source>
        <strain evidence="3 4">FCR-1</strain>
    </source>
</reference>
<keyword evidence="4" id="KW-1185">Reference proteome</keyword>
<name>A0ABQ0CBY9_9PROT</name>
<keyword evidence="1" id="KW-0732">Signal</keyword>
<evidence type="ECO:0000313" key="4">
    <source>
        <dbReference type="Proteomes" id="UP001628193"/>
    </source>
</evidence>
<evidence type="ECO:0000256" key="1">
    <source>
        <dbReference type="SAM" id="SignalP"/>
    </source>
</evidence>
<dbReference type="SUPFAM" id="SSF50998">
    <property type="entry name" value="Quinoprotein alcohol dehydrogenase-like"/>
    <property type="match status" value="1"/>
</dbReference>
<organism evidence="3 4">
    <name type="scientific">Candidatus Magnetaquiglobus chichijimensis</name>
    <dbReference type="NCBI Taxonomy" id="3141448"/>
    <lineage>
        <taxon>Bacteria</taxon>
        <taxon>Pseudomonadati</taxon>
        <taxon>Pseudomonadota</taxon>
        <taxon>Magnetococcia</taxon>
        <taxon>Magnetococcales</taxon>
        <taxon>Candidatus Magnetaquicoccaceae</taxon>
        <taxon>Candidatus Magnetaquiglobus</taxon>
    </lineage>
</organism>
<comment type="caution">
    <text evidence="3">The sequence shown here is derived from an EMBL/GenBank/DDBJ whole genome shotgun (WGS) entry which is preliminary data.</text>
</comment>
<dbReference type="Pfam" id="PF13360">
    <property type="entry name" value="PQQ_2"/>
    <property type="match status" value="2"/>
</dbReference>
<feature type="chain" id="PRO_5046573163" evidence="1">
    <location>
        <begin position="24"/>
        <end position="395"/>
    </location>
</feature>
<feature type="signal peptide" evidence="1">
    <location>
        <begin position="1"/>
        <end position="23"/>
    </location>
</feature>
<feature type="domain" description="Pyrrolo-quinoline quinone repeat" evidence="2">
    <location>
        <begin position="87"/>
        <end position="306"/>
    </location>
</feature>
<feature type="domain" description="Pyrrolo-quinoline quinone repeat" evidence="2">
    <location>
        <begin position="308"/>
        <end position="393"/>
    </location>
</feature>
<dbReference type="PANTHER" id="PTHR34512">
    <property type="entry name" value="CELL SURFACE PROTEIN"/>
    <property type="match status" value="1"/>
</dbReference>
<sequence length="395" mass="42830">MNKRGLACWVSLTLMASLLPGCSTPTWLGGKVDEMESHQFRAPDPGKGTGLRLVWKRGVASSPDKHFVHPGRVAKDEDSIYVGTYQGRVARVKRATGDIVWEYSLGSAVMGGVAVDGERVYAGTEQGTVVALSRNTGVEVWRTRMNTAVDSAPLVVDGKVILLTLDNRSHALDATTGQPVWSHSTLAEGLVVMGSSTPTFADGLVFVGYSSGEVFALRSDNGQKAWSDNLRVLGGSSELDLMQDVDASVVFSEVQGPRLGARKAYMVNHQGRLIACQAGTGNRIWEKRLSAVRQPLWSMDRLFVVDLEGYVSAIGADDGIELWRVRLSDGQLTSPVLHKDRLVVADDQERLYTLDPASGRVLGRESLPGAVLSLPVVAADGVYFWTNRGDLLRYE</sequence>
<evidence type="ECO:0000313" key="3">
    <source>
        <dbReference type="EMBL" id="GAB0058404.1"/>
    </source>
</evidence>
<proteinExistence type="predicted"/>
<dbReference type="InterPro" id="IPR002372">
    <property type="entry name" value="PQQ_rpt_dom"/>
</dbReference>
<dbReference type="InterPro" id="IPR011047">
    <property type="entry name" value="Quinoprotein_ADH-like_sf"/>
</dbReference>
<dbReference type="InterPro" id="IPR018391">
    <property type="entry name" value="PQQ_b-propeller_rpt"/>
</dbReference>
<protein>
    <submittedName>
        <fullName evidence="3">Outer membrane protein assembly factor BamB</fullName>
    </submittedName>
</protein>
<dbReference type="Gene3D" id="2.130.10.10">
    <property type="entry name" value="YVTN repeat-like/Quinoprotein amine dehydrogenase"/>
    <property type="match status" value="1"/>
</dbReference>
<dbReference type="PANTHER" id="PTHR34512:SF30">
    <property type="entry name" value="OUTER MEMBRANE PROTEIN ASSEMBLY FACTOR BAMB"/>
    <property type="match status" value="1"/>
</dbReference>
<dbReference type="InterPro" id="IPR015943">
    <property type="entry name" value="WD40/YVTN_repeat-like_dom_sf"/>
</dbReference>
<dbReference type="RefSeq" id="WP_420906076.1">
    <property type="nucleotide sequence ID" value="NZ_BAAFGK010000004.1"/>
</dbReference>
<reference evidence="3 4" key="1">
    <citation type="submission" date="2024-05" db="EMBL/GenBank/DDBJ databases">
        <authorList>
            <consortium name="Candidatus Magnetaquicoccaceae bacterium FCR-1 genome sequencing consortium"/>
            <person name="Shimoshige H."/>
            <person name="Shimamura S."/>
            <person name="Taoka A."/>
            <person name="Kobayashi H."/>
            <person name="Maekawa T."/>
        </authorList>
    </citation>
    <scope>NUCLEOTIDE SEQUENCE [LARGE SCALE GENOMIC DNA]</scope>
    <source>
        <strain evidence="3 4">FCR-1</strain>
    </source>
</reference>
<dbReference type="EMBL" id="BAAFGK010000004">
    <property type="protein sequence ID" value="GAB0058404.1"/>
    <property type="molecule type" value="Genomic_DNA"/>
</dbReference>
<dbReference type="SMART" id="SM00564">
    <property type="entry name" value="PQQ"/>
    <property type="match status" value="6"/>
</dbReference>
<gene>
    <name evidence="3" type="primary">bamB</name>
    <name evidence="3" type="ORF">SIID45300_02753</name>
</gene>
<dbReference type="Proteomes" id="UP001628193">
    <property type="component" value="Unassembled WGS sequence"/>
</dbReference>
<evidence type="ECO:0000259" key="2">
    <source>
        <dbReference type="Pfam" id="PF13360"/>
    </source>
</evidence>